<dbReference type="RefSeq" id="WP_270149041.1">
    <property type="nucleotide sequence ID" value="NZ_CP115450.1"/>
</dbReference>
<evidence type="ECO:0000313" key="1">
    <source>
        <dbReference type="EMBL" id="WBP90329.1"/>
    </source>
</evidence>
<proteinExistence type="predicted"/>
<keyword evidence="2" id="KW-1185">Reference proteome</keyword>
<gene>
    <name evidence="1" type="ORF">O1G21_33700</name>
</gene>
<sequence>MRAMWNAGDIPGRIIEIIIPSGFERYFRDLADLMVDSTTDRSAYLELAATYGLTYGHPDWLDDVVQRYGLTPPTH</sequence>
<reference evidence="2" key="1">
    <citation type="submission" date="2022-12" db="EMBL/GenBank/DDBJ databases">
        <authorList>
            <person name="Mo P."/>
        </authorList>
    </citation>
    <scope>NUCLEOTIDE SEQUENCE [LARGE SCALE GENOMIC DNA]</scope>
    <source>
        <strain evidence="2">HUAS 3-15</strain>
    </source>
</reference>
<name>A0ABY7QC59_9ACTN</name>
<dbReference type="EMBL" id="CP115450">
    <property type="protein sequence ID" value="WBP90329.1"/>
    <property type="molecule type" value="Genomic_DNA"/>
</dbReference>
<organism evidence="1 2">
    <name type="scientific">Kitasatospora cathayae</name>
    <dbReference type="NCBI Taxonomy" id="3004092"/>
    <lineage>
        <taxon>Bacteria</taxon>
        <taxon>Bacillati</taxon>
        <taxon>Actinomycetota</taxon>
        <taxon>Actinomycetes</taxon>
        <taxon>Kitasatosporales</taxon>
        <taxon>Streptomycetaceae</taxon>
        <taxon>Kitasatospora</taxon>
    </lineage>
</organism>
<evidence type="ECO:0000313" key="2">
    <source>
        <dbReference type="Proteomes" id="UP001212821"/>
    </source>
</evidence>
<protein>
    <submittedName>
        <fullName evidence="1">Uncharacterized protein</fullName>
    </submittedName>
</protein>
<accession>A0ABY7QC59</accession>
<dbReference type="Proteomes" id="UP001212821">
    <property type="component" value="Chromosome"/>
</dbReference>